<accession>A0A6M3ISP8</accession>
<evidence type="ECO:0000256" key="4">
    <source>
        <dbReference type="ARBA" id="ARBA00022833"/>
    </source>
</evidence>
<dbReference type="PROSITE" id="PS50249">
    <property type="entry name" value="MPN"/>
    <property type="match status" value="1"/>
</dbReference>
<dbReference type="GO" id="GO:0046872">
    <property type="term" value="F:metal ion binding"/>
    <property type="evidence" value="ECO:0007669"/>
    <property type="project" value="UniProtKB-KW"/>
</dbReference>
<evidence type="ECO:0000256" key="2">
    <source>
        <dbReference type="ARBA" id="ARBA00022723"/>
    </source>
</evidence>
<dbReference type="InterPro" id="IPR037518">
    <property type="entry name" value="MPN"/>
</dbReference>
<dbReference type="AlphaFoldDB" id="A0A6M3ISP8"/>
<reference evidence="7" key="1">
    <citation type="submission" date="2020-03" db="EMBL/GenBank/DDBJ databases">
        <title>The deep terrestrial virosphere.</title>
        <authorList>
            <person name="Holmfeldt K."/>
            <person name="Nilsson E."/>
            <person name="Simone D."/>
            <person name="Lopez-Fernandez M."/>
            <person name="Wu X."/>
            <person name="de Brujin I."/>
            <person name="Lundin D."/>
            <person name="Andersson A."/>
            <person name="Bertilsson S."/>
            <person name="Dopson M."/>
        </authorList>
    </citation>
    <scope>NUCLEOTIDE SEQUENCE</scope>
    <source>
        <strain evidence="7">MM415B01091</strain>
    </source>
</reference>
<evidence type="ECO:0000313" key="7">
    <source>
        <dbReference type="EMBL" id="QJA60556.1"/>
    </source>
</evidence>
<dbReference type="GO" id="GO:0006508">
    <property type="term" value="P:proteolysis"/>
    <property type="evidence" value="ECO:0007669"/>
    <property type="project" value="UniProtKB-KW"/>
</dbReference>
<name>A0A6M3ISP8_9ZZZZ</name>
<dbReference type="Gene3D" id="3.40.140.10">
    <property type="entry name" value="Cytidine Deaminase, domain 2"/>
    <property type="match status" value="1"/>
</dbReference>
<dbReference type="InterPro" id="IPR001405">
    <property type="entry name" value="UPF0758"/>
</dbReference>
<feature type="domain" description="MPN" evidence="6">
    <location>
        <begin position="34"/>
        <end position="156"/>
    </location>
</feature>
<dbReference type="EMBL" id="MT141413">
    <property type="protein sequence ID" value="QJA60556.1"/>
    <property type="molecule type" value="Genomic_DNA"/>
</dbReference>
<dbReference type="PANTHER" id="PTHR30471:SF3">
    <property type="entry name" value="UPF0758 PROTEIN YEES-RELATED"/>
    <property type="match status" value="1"/>
</dbReference>
<keyword evidence="5" id="KW-0482">Metalloprotease</keyword>
<gene>
    <name evidence="7" type="ORF">MM415B01091_0008</name>
</gene>
<proteinExistence type="predicted"/>
<protein>
    <submittedName>
        <fullName evidence="7">Putative DNA repair protein</fullName>
    </submittedName>
</protein>
<dbReference type="PANTHER" id="PTHR30471">
    <property type="entry name" value="DNA REPAIR PROTEIN RADC"/>
    <property type="match status" value="1"/>
</dbReference>
<evidence type="ECO:0000256" key="1">
    <source>
        <dbReference type="ARBA" id="ARBA00022670"/>
    </source>
</evidence>
<dbReference type="GO" id="GO:0008237">
    <property type="term" value="F:metallopeptidase activity"/>
    <property type="evidence" value="ECO:0007669"/>
    <property type="project" value="UniProtKB-KW"/>
</dbReference>
<dbReference type="InterPro" id="IPR025657">
    <property type="entry name" value="RadC_JAB"/>
</dbReference>
<evidence type="ECO:0000256" key="5">
    <source>
        <dbReference type="ARBA" id="ARBA00023049"/>
    </source>
</evidence>
<keyword evidence="4" id="KW-0862">Zinc</keyword>
<organism evidence="7">
    <name type="scientific">viral metagenome</name>
    <dbReference type="NCBI Taxonomy" id="1070528"/>
    <lineage>
        <taxon>unclassified sequences</taxon>
        <taxon>metagenomes</taxon>
        <taxon>organismal metagenomes</taxon>
    </lineage>
</organism>
<keyword evidence="2" id="KW-0479">Metal-binding</keyword>
<sequence length="172" mass="19466">MRIQKKEENVKIFWRDLVSGKFARMVGESSEGENLHSSADAYNMLKPITMGHPDIEKMYGIYLDRKNKIIGFSVLASGTLSASAVYPREVIKECLSKQAAAIILAHNHPSQDTTPSLEDQRLTRDLTMSLRLVGIDLLDHIIIGNGYYSFADDGRIKSFLADYDSIFTHWRQ</sequence>
<dbReference type="CDD" id="cd08071">
    <property type="entry name" value="MPN_DUF2466"/>
    <property type="match status" value="1"/>
</dbReference>
<keyword evidence="1" id="KW-0645">Protease</keyword>
<evidence type="ECO:0000256" key="3">
    <source>
        <dbReference type="ARBA" id="ARBA00022801"/>
    </source>
</evidence>
<keyword evidence="3" id="KW-0378">Hydrolase</keyword>
<dbReference type="Pfam" id="PF04002">
    <property type="entry name" value="RadC"/>
    <property type="match status" value="1"/>
</dbReference>
<evidence type="ECO:0000259" key="6">
    <source>
        <dbReference type="PROSITE" id="PS50249"/>
    </source>
</evidence>